<keyword evidence="3 6" id="KW-0689">Ribosomal protein</keyword>
<dbReference type="GO" id="GO:0003735">
    <property type="term" value="F:structural constituent of ribosome"/>
    <property type="evidence" value="ECO:0007669"/>
    <property type="project" value="InterPro"/>
</dbReference>
<keyword evidence="4 6" id="KW-0687">Ribonucleoprotein</keyword>
<dbReference type="Pfam" id="PF01783">
    <property type="entry name" value="Ribosomal_L32p"/>
    <property type="match status" value="1"/>
</dbReference>
<evidence type="ECO:0000256" key="3">
    <source>
        <dbReference type="ARBA" id="ARBA00022980"/>
    </source>
</evidence>
<protein>
    <recommendedName>
        <fullName evidence="5 6">Large ribosomal subunit protein bL32c</fullName>
    </recommendedName>
</protein>
<comment type="subcellular location">
    <subcellularLocation>
        <location evidence="1 6">Plastid</location>
        <location evidence="1 6">Chloroplast</location>
    </subcellularLocation>
</comment>
<dbReference type="GO" id="GO:0015934">
    <property type="term" value="C:large ribosomal subunit"/>
    <property type="evidence" value="ECO:0007669"/>
    <property type="project" value="InterPro"/>
</dbReference>
<evidence type="ECO:0000313" key="8">
    <source>
        <dbReference type="EMBL" id="QHB78104.1"/>
    </source>
</evidence>
<dbReference type="AlphaFoldDB" id="A0A6B9MG40"/>
<name>A0A6B9MG40_9MONI</name>
<dbReference type="PANTHER" id="PTHR36083:SF1">
    <property type="entry name" value="LARGE RIBOSOMAL SUBUNIT PROTEIN BL32C"/>
    <property type="match status" value="1"/>
</dbReference>
<keyword evidence="8" id="KW-0150">Chloroplast</keyword>
<dbReference type="GO" id="GO:0009507">
    <property type="term" value="C:chloroplast"/>
    <property type="evidence" value="ECO:0007669"/>
    <property type="project" value="UniProtKB-SubCell"/>
</dbReference>
<organism evidence="8">
    <name type="scientific">Diplazium atrosquamosum</name>
    <dbReference type="NCBI Taxonomy" id="2686442"/>
    <lineage>
        <taxon>Eukaryota</taxon>
        <taxon>Viridiplantae</taxon>
        <taxon>Streptophyta</taxon>
        <taxon>Embryophyta</taxon>
        <taxon>Tracheophyta</taxon>
        <taxon>Polypodiopsida</taxon>
        <taxon>Polypodiidae</taxon>
        <taxon>Polypodiales</taxon>
        <taxon>Aspleniineae</taxon>
        <taxon>Athyriaceae</taxon>
        <taxon>Diplazium</taxon>
    </lineage>
</organism>
<keyword evidence="8" id="KW-0934">Plastid</keyword>
<dbReference type="InterPro" id="IPR044958">
    <property type="entry name" value="Ribosomal_bL32_plant/cyanobact"/>
</dbReference>
<accession>A0A6B9MG40</accession>
<evidence type="ECO:0000256" key="5">
    <source>
        <dbReference type="ARBA" id="ARBA00035280"/>
    </source>
</evidence>
<geneLocation type="chloroplast" evidence="8"/>
<proteinExistence type="inferred from homology"/>
<comment type="similarity">
    <text evidence="2 6">Belongs to the bacterial ribosomal protein bL32 family.</text>
</comment>
<reference evidence="8" key="1">
    <citation type="journal article" date="2019" name="Mol. Phylogenet. Evol.">
        <title>Phylogeny of Diplazium (Athyriaceae) revisited: Resolving the backbone relationships based on plastid genomes and phylogenetic tree space analysis.</title>
        <authorList>
            <person name="Wei R."/>
            <person name="Zhang X.C."/>
        </authorList>
    </citation>
    <scope>NUCLEOTIDE SEQUENCE</scope>
</reference>
<dbReference type="GO" id="GO:0006412">
    <property type="term" value="P:translation"/>
    <property type="evidence" value="ECO:0007669"/>
    <property type="project" value="UniProtKB-UniRule"/>
</dbReference>
<evidence type="ECO:0000256" key="7">
    <source>
        <dbReference type="SAM" id="MobiDB-lite"/>
    </source>
</evidence>
<dbReference type="PANTHER" id="PTHR36083">
    <property type="entry name" value="50S RIBOSOMAL PROTEIN L32, CHLOROPLASTIC"/>
    <property type="match status" value="1"/>
</dbReference>
<dbReference type="HAMAP" id="MF_00340">
    <property type="entry name" value="Ribosomal_bL32"/>
    <property type="match status" value="1"/>
</dbReference>
<feature type="compositionally biased region" description="Basic residues" evidence="7">
    <location>
        <begin position="1"/>
        <end position="21"/>
    </location>
</feature>
<evidence type="ECO:0000256" key="4">
    <source>
        <dbReference type="ARBA" id="ARBA00023274"/>
    </source>
</evidence>
<feature type="region of interest" description="Disordered" evidence="7">
    <location>
        <begin position="1"/>
        <end position="22"/>
    </location>
</feature>
<dbReference type="EMBL" id="MN615798">
    <property type="protein sequence ID" value="QHB78104.1"/>
    <property type="molecule type" value="Genomic_DNA"/>
</dbReference>
<evidence type="ECO:0000256" key="1">
    <source>
        <dbReference type="ARBA" id="ARBA00004229"/>
    </source>
</evidence>
<sequence length="78" mass="8861">MAVPKKRTSGSRKKIRNHAWKARSAGVASRASSLAQSVLTGRSRSFYYVAEKVAGREIPRKARSTFFLSFLKTYYIYI</sequence>
<gene>
    <name evidence="6 8" type="primary">rpl32</name>
</gene>
<evidence type="ECO:0000256" key="2">
    <source>
        <dbReference type="ARBA" id="ARBA00008560"/>
    </source>
</evidence>
<dbReference type="InterPro" id="IPR002677">
    <property type="entry name" value="Ribosomal_bL32"/>
</dbReference>
<evidence type="ECO:0000256" key="6">
    <source>
        <dbReference type="HAMAP-Rule" id="MF_00340"/>
    </source>
</evidence>